<dbReference type="InterPro" id="IPR001764">
    <property type="entry name" value="Glyco_hydro_3_N"/>
</dbReference>
<keyword evidence="5 7" id="KW-0326">Glycosidase</keyword>
<sequence>MTAIICGIASTQLQPDEIQVLNHPLVCGVILFKRNFESYNQLQSLVNNIKSKFGNDFLISVDQEGGRVTRFGLPFCQLPPVFEIGKLNQSNSELAKSFAQAHAWLMASELLSINIDLSFAPVLDIDNGSDVIGDRAFSTSPNE</sequence>
<evidence type="ECO:0000256" key="2">
    <source>
        <dbReference type="ARBA" id="ARBA00005336"/>
    </source>
</evidence>
<dbReference type="GO" id="GO:0004563">
    <property type="term" value="F:beta-N-acetylhexosaminidase activity"/>
    <property type="evidence" value="ECO:0007669"/>
    <property type="project" value="UniProtKB-EC"/>
</dbReference>
<name>A0A3B0V2R7_9ZZZZ</name>
<protein>
    <recommendedName>
        <fullName evidence="3">beta-N-acetylhexosaminidase</fullName>
        <ecNumber evidence="3">3.2.1.52</ecNumber>
    </recommendedName>
</protein>
<dbReference type="PANTHER" id="PTHR30480">
    <property type="entry name" value="BETA-HEXOSAMINIDASE-RELATED"/>
    <property type="match status" value="1"/>
</dbReference>
<dbReference type="Pfam" id="PF00933">
    <property type="entry name" value="Glyco_hydro_3"/>
    <property type="match status" value="1"/>
</dbReference>
<evidence type="ECO:0000259" key="6">
    <source>
        <dbReference type="Pfam" id="PF00933"/>
    </source>
</evidence>
<dbReference type="InterPro" id="IPR050226">
    <property type="entry name" value="NagZ_Beta-hexosaminidase"/>
</dbReference>
<evidence type="ECO:0000256" key="3">
    <source>
        <dbReference type="ARBA" id="ARBA00012663"/>
    </source>
</evidence>
<dbReference type="PANTHER" id="PTHR30480:SF13">
    <property type="entry name" value="BETA-HEXOSAMINIDASE"/>
    <property type="match status" value="1"/>
</dbReference>
<dbReference type="InterPro" id="IPR017853">
    <property type="entry name" value="GH"/>
</dbReference>
<dbReference type="EMBL" id="UOEW01000163">
    <property type="protein sequence ID" value="VAW37291.1"/>
    <property type="molecule type" value="Genomic_DNA"/>
</dbReference>
<feature type="domain" description="Glycoside hydrolase family 3 N-terminal" evidence="6">
    <location>
        <begin position="14"/>
        <end position="142"/>
    </location>
</feature>
<dbReference type="EC" id="3.2.1.52" evidence="3"/>
<dbReference type="Gene3D" id="3.20.20.300">
    <property type="entry name" value="Glycoside hydrolase, family 3, N-terminal domain"/>
    <property type="match status" value="1"/>
</dbReference>
<dbReference type="GO" id="GO:0005975">
    <property type="term" value="P:carbohydrate metabolic process"/>
    <property type="evidence" value="ECO:0007669"/>
    <property type="project" value="InterPro"/>
</dbReference>
<dbReference type="SUPFAM" id="SSF51445">
    <property type="entry name" value="(Trans)glycosidases"/>
    <property type="match status" value="1"/>
</dbReference>
<organism evidence="7">
    <name type="scientific">hydrothermal vent metagenome</name>
    <dbReference type="NCBI Taxonomy" id="652676"/>
    <lineage>
        <taxon>unclassified sequences</taxon>
        <taxon>metagenomes</taxon>
        <taxon>ecological metagenomes</taxon>
    </lineage>
</organism>
<gene>
    <name evidence="7" type="ORF">MNBD_GAMMA01-4</name>
</gene>
<evidence type="ECO:0000313" key="7">
    <source>
        <dbReference type="EMBL" id="VAW37291.1"/>
    </source>
</evidence>
<comment type="catalytic activity">
    <reaction evidence="1">
        <text>Hydrolysis of terminal non-reducing N-acetyl-D-hexosamine residues in N-acetyl-beta-D-hexosaminides.</text>
        <dbReference type="EC" id="3.2.1.52"/>
    </reaction>
</comment>
<accession>A0A3B0V2R7</accession>
<reference evidence="7" key="1">
    <citation type="submission" date="2018-06" db="EMBL/GenBank/DDBJ databases">
        <authorList>
            <person name="Zhirakovskaya E."/>
        </authorList>
    </citation>
    <scope>NUCLEOTIDE SEQUENCE</scope>
</reference>
<dbReference type="InterPro" id="IPR036962">
    <property type="entry name" value="Glyco_hydro_3_N_sf"/>
</dbReference>
<evidence type="ECO:0000256" key="5">
    <source>
        <dbReference type="ARBA" id="ARBA00023295"/>
    </source>
</evidence>
<dbReference type="AlphaFoldDB" id="A0A3B0V2R7"/>
<evidence type="ECO:0000256" key="1">
    <source>
        <dbReference type="ARBA" id="ARBA00001231"/>
    </source>
</evidence>
<evidence type="ECO:0000256" key="4">
    <source>
        <dbReference type="ARBA" id="ARBA00022801"/>
    </source>
</evidence>
<proteinExistence type="inferred from homology"/>
<feature type="non-terminal residue" evidence="7">
    <location>
        <position position="143"/>
    </location>
</feature>
<dbReference type="GO" id="GO:0009254">
    <property type="term" value="P:peptidoglycan turnover"/>
    <property type="evidence" value="ECO:0007669"/>
    <property type="project" value="TreeGrafter"/>
</dbReference>
<keyword evidence="4 7" id="KW-0378">Hydrolase</keyword>
<comment type="similarity">
    <text evidence="2">Belongs to the glycosyl hydrolase 3 family.</text>
</comment>